<evidence type="ECO:0000313" key="3">
    <source>
        <dbReference type="Proteomes" id="UP000238479"/>
    </source>
</evidence>
<dbReference type="Pfam" id="PF00462">
    <property type="entry name" value="Glutaredoxin"/>
    <property type="match status" value="1"/>
</dbReference>
<dbReference type="GO" id="GO:0015038">
    <property type="term" value="F:glutathione disulfide oxidoreductase activity"/>
    <property type="evidence" value="ECO:0007669"/>
    <property type="project" value="TreeGrafter"/>
</dbReference>
<keyword evidence="2" id="KW-0560">Oxidoreductase</keyword>
<dbReference type="Proteomes" id="UP000238479">
    <property type="component" value="Chromosome 5"/>
</dbReference>
<feature type="domain" description="Glutaredoxin" evidence="1">
    <location>
        <begin position="32"/>
        <end position="95"/>
    </location>
</feature>
<comment type="caution">
    <text evidence="2">The sequence shown here is derived from an EMBL/GenBank/DDBJ whole genome shotgun (WGS) entry which is preliminary data.</text>
</comment>
<dbReference type="PROSITE" id="PS51354">
    <property type="entry name" value="GLUTAREDOXIN_2"/>
    <property type="match status" value="1"/>
</dbReference>
<dbReference type="STRING" id="74649.A0A2P6Q5S0"/>
<sequence length="147" mass="16641">MGEVWDLQYRVSKRRRSMALAKVQEIVSANPVVIFSERYESYSVCVKQLFFLKLGAPYKAIDLDDESDAIEIHAALAKWTGQMRLPSVFIGGKHIGDCLKTWDLHHEGKLVPLLTEAQVACPLAQVLTESPEDEFPQPTLEKRKSLE</sequence>
<dbReference type="GO" id="GO:0004791">
    <property type="term" value="F:thioredoxin-disulfide reductase (NADPH) activity"/>
    <property type="evidence" value="ECO:0007669"/>
    <property type="project" value="UniProtKB-EC"/>
</dbReference>
<name>A0A2P6Q5S0_ROSCH</name>
<dbReference type="InterPro" id="IPR036249">
    <property type="entry name" value="Thioredoxin-like_sf"/>
</dbReference>
<dbReference type="EC" id="1.8.1.9" evidence="2"/>
<dbReference type="AlphaFoldDB" id="A0A2P6Q5S0"/>
<dbReference type="InterPro" id="IPR002109">
    <property type="entry name" value="Glutaredoxin"/>
</dbReference>
<keyword evidence="3" id="KW-1185">Reference proteome</keyword>
<dbReference type="Gramene" id="PRQ29530">
    <property type="protein sequence ID" value="PRQ29530"/>
    <property type="gene ID" value="RchiOBHm_Chr5g0014871"/>
</dbReference>
<dbReference type="GO" id="GO:0005737">
    <property type="term" value="C:cytoplasm"/>
    <property type="evidence" value="ECO:0007669"/>
    <property type="project" value="TreeGrafter"/>
</dbReference>
<reference evidence="2 3" key="1">
    <citation type="journal article" date="2018" name="Nat. Genet.">
        <title>The Rosa genome provides new insights in the design of modern roses.</title>
        <authorList>
            <person name="Bendahmane M."/>
        </authorList>
    </citation>
    <scope>NUCLEOTIDE SEQUENCE [LARGE SCALE GENOMIC DNA]</scope>
    <source>
        <strain evidence="3">cv. Old Blush</strain>
    </source>
</reference>
<dbReference type="InterPro" id="IPR014025">
    <property type="entry name" value="Glutaredoxin_subgr"/>
</dbReference>
<dbReference type="GO" id="GO:0034599">
    <property type="term" value="P:cellular response to oxidative stress"/>
    <property type="evidence" value="ECO:0007669"/>
    <property type="project" value="TreeGrafter"/>
</dbReference>
<proteinExistence type="predicted"/>
<organism evidence="2 3">
    <name type="scientific">Rosa chinensis</name>
    <name type="common">China rose</name>
    <dbReference type="NCBI Taxonomy" id="74649"/>
    <lineage>
        <taxon>Eukaryota</taxon>
        <taxon>Viridiplantae</taxon>
        <taxon>Streptophyta</taxon>
        <taxon>Embryophyta</taxon>
        <taxon>Tracheophyta</taxon>
        <taxon>Spermatophyta</taxon>
        <taxon>Magnoliopsida</taxon>
        <taxon>eudicotyledons</taxon>
        <taxon>Gunneridae</taxon>
        <taxon>Pentapetalae</taxon>
        <taxon>rosids</taxon>
        <taxon>fabids</taxon>
        <taxon>Rosales</taxon>
        <taxon>Rosaceae</taxon>
        <taxon>Rosoideae</taxon>
        <taxon>Rosoideae incertae sedis</taxon>
        <taxon>Rosa</taxon>
    </lineage>
</organism>
<dbReference type="SUPFAM" id="SSF52833">
    <property type="entry name" value="Thioredoxin-like"/>
    <property type="match status" value="1"/>
</dbReference>
<dbReference type="EMBL" id="PDCK01000043">
    <property type="protein sequence ID" value="PRQ29530.1"/>
    <property type="molecule type" value="Genomic_DNA"/>
</dbReference>
<protein>
    <submittedName>
        <fullName evidence="2">Putative thioredoxin-disulfide reductase</fullName>
        <ecNumber evidence="2">1.8.1.9</ecNumber>
    </submittedName>
</protein>
<dbReference type="Gene3D" id="3.40.30.10">
    <property type="entry name" value="Glutaredoxin"/>
    <property type="match status" value="1"/>
</dbReference>
<dbReference type="PANTHER" id="PTHR45694">
    <property type="entry name" value="GLUTAREDOXIN 2"/>
    <property type="match status" value="1"/>
</dbReference>
<dbReference type="PRINTS" id="PR00160">
    <property type="entry name" value="GLUTAREDOXIN"/>
</dbReference>
<accession>A0A2P6Q5S0</accession>
<dbReference type="PANTHER" id="PTHR45694:SF14">
    <property type="entry name" value="GLUTAREDOXIN-C2"/>
    <property type="match status" value="1"/>
</dbReference>
<evidence type="ECO:0000313" key="2">
    <source>
        <dbReference type="EMBL" id="PRQ29530.1"/>
    </source>
</evidence>
<evidence type="ECO:0000259" key="1">
    <source>
        <dbReference type="Pfam" id="PF00462"/>
    </source>
</evidence>
<dbReference type="CDD" id="cd03419">
    <property type="entry name" value="GRX_GRXh_1_2_like"/>
    <property type="match status" value="1"/>
</dbReference>
<gene>
    <name evidence="2" type="ORF">RchiOBHm_Chr5g0014871</name>
</gene>